<reference evidence="7 8" key="1">
    <citation type="submission" date="2017-06" db="EMBL/GenBank/DDBJ databases">
        <title>Azoarcus sp. TSNA42 complete genome sequence.</title>
        <authorList>
            <person name="Woo J.-H."/>
            <person name="Kim H.-S."/>
        </authorList>
    </citation>
    <scope>NUCLEOTIDE SEQUENCE [LARGE SCALE GENOMIC DNA]</scope>
    <source>
        <strain evidence="7 8">TSNA42</strain>
    </source>
</reference>
<dbReference type="RefSeq" id="WP_108976259.1">
    <property type="nucleotide sequence ID" value="NZ_CP022188.1"/>
</dbReference>
<gene>
    <name evidence="7" type="ORF">CEW87_21300</name>
</gene>
<feature type="transmembrane region" description="Helical" evidence="6">
    <location>
        <begin position="330"/>
        <end position="354"/>
    </location>
</feature>
<proteinExistence type="predicted"/>
<evidence type="ECO:0000256" key="2">
    <source>
        <dbReference type="ARBA" id="ARBA00022475"/>
    </source>
</evidence>
<feature type="transmembrane region" description="Helical" evidence="6">
    <location>
        <begin position="179"/>
        <end position="196"/>
    </location>
</feature>
<feature type="transmembrane region" description="Helical" evidence="6">
    <location>
        <begin position="119"/>
        <end position="137"/>
    </location>
</feature>
<dbReference type="InterPro" id="IPR050833">
    <property type="entry name" value="Poly_Biosynth_Transport"/>
</dbReference>
<dbReference type="GO" id="GO:0005886">
    <property type="term" value="C:plasma membrane"/>
    <property type="evidence" value="ECO:0007669"/>
    <property type="project" value="UniProtKB-SubCell"/>
</dbReference>
<feature type="transmembrane region" description="Helical" evidence="6">
    <location>
        <begin position="223"/>
        <end position="243"/>
    </location>
</feature>
<evidence type="ECO:0000313" key="7">
    <source>
        <dbReference type="EMBL" id="AWI81669.1"/>
    </source>
</evidence>
<keyword evidence="3 6" id="KW-0812">Transmembrane</keyword>
<feature type="transmembrane region" description="Helical" evidence="6">
    <location>
        <begin position="89"/>
        <end position="113"/>
    </location>
</feature>
<dbReference type="AlphaFoldDB" id="A0A2U8H6J0"/>
<protein>
    <recommendedName>
        <fullName evidence="9">Polysaccharide biosynthesis protein C-terminal domain-containing protein</fullName>
    </recommendedName>
</protein>
<evidence type="ECO:0000313" key="8">
    <source>
        <dbReference type="Proteomes" id="UP000244902"/>
    </source>
</evidence>
<sequence length="434" mass="47230">MVRRVLRGFLLRALGAISNFVFFIVVGRLLGAAETGLYMIAFGFVAVASSVCRLGLEQIVVREASPLIKENRECELNALYRYVILRVGFVGLSVSFATIALVYLADTLGFIAVSDIKYSLYWAALSVPMITIAYIHVPFLQAALKPEASVSILTLWIPIFSLGLLFLYCPTDNGDTSRIYFIACAFAALISIGLWTKSSPKYAPESAKSDRPIKLLKSSSSMLIGNFFLMSLPWIGVYATGYFSTVAEVGIFSMAMRVSISIPGFILPPIEAIVGPKIANLRSSENSSSIETFSTAISTALMVASILIFVILFFFGRDLLSLFGNEFRSAYWSLLVLCFGQLIVIICGPTRSILVTYGFERVIRDSMVVSALICLFLALLLVPSYGGLGAAVATSVSIAGQKMYEVYASLRLLGIQTYPSRKGLSALLDILGLH</sequence>
<comment type="subcellular location">
    <subcellularLocation>
        <location evidence="1">Cell membrane</location>
        <topology evidence="1">Multi-pass membrane protein</topology>
    </subcellularLocation>
</comment>
<dbReference type="InterPro" id="IPR002797">
    <property type="entry name" value="Polysacc_synth"/>
</dbReference>
<organism evidence="7 8">
    <name type="scientific">Parazoarcus communis</name>
    <dbReference type="NCBI Taxonomy" id="41977"/>
    <lineage>
        <taxon>Bacteria</taxon>
        <taxon>Pseudomonadati</taxon>
        <taxon>Pseudomonadota</taxon>
        <taxon>Betaproteobacteria</taxon>
        <taxon>Rhodocyclales</taxon>
        <taxon>Zoogloeaceae</taxon>
        <taxon>Parazoarcus</taxon>
    </lineage>
</organism>
<accession>A0A2U8H6J0</accession>
<feature type="transmembrane region" description="Helical" evidence="6">
    <location>
        <begin position="9"/>
        <end position="30"/>
    </location>
</feature>
<evidence type="ECO:0008006" key="9">
    <source>
        <dbReference type="Google" id="ProtNLM"/>
    </source>
</evidence>
<keyword evidence="5 6" id="KW-0472">Membrane</keyword>
<evidence type="ECO:0000256" key="6">
    <source>
        <dbReference type="SAM" id="Phobius"/>
    </source>
</evidence>
<dbReference type="PANTHER" id="PTHR30250:SF11">
    <property type="entry name" value="O-ANTIGEN TRANSPORTER-RELATED"/>
    <property type="match status" value="1"/>
</dbReference>
<dbReference type="Proteomes" id="UP000244902">
    <property type="component" value="Chromosome"/>
</dbReference>
<feature type="transmembrane region" description="Helical" evidence="6">
    <location>
        <begin position="149"/>
        <end position="167"/>
    </location>
</feature>
<dbReference type="OrthoDB" id="9077239at2"/>
<feature type="transmembrane region" description="Helical" evidence="6">
    <location>
        <begin position="366"/>
        <end position="386"/>
    </location>
</feature>
<evidence type="ECO:0000256" key="3">
    <source>
        <dbReference type="ARBA" id="ARBA00022692"/>
    </source>
</evidence>
<dbReference type="PANTHER" id="PTHR30250">
    <property type="entry name" value="PST FAMILY PREDICTED COLANIC ACID TRANSPORTER"/>
    <property type="match status" value="1"/>
</dbReference>
<evidence type="ECO:0000256" key="1">
    <source>
        <dbReference type="ARBA" id="ARBA00004651"/>
    </source>
</evidence>
<feature type="transmembrane region" description="Helical" evidence="6">
    <location>
        <begin position="295"/>
        <end position="315"/>
    </location>
</feature>
<keyword evidence="2" id="KW-1003">Cell membrane</keyword>
<keyword evidence="4 6" id="KW-1133">Transmembrane helix</keyword>
<dbReference type="Pfam" id="PF01943">
    <property type="entry name" value="Polysacc_synt"/>
    <property type="match status" value="1"/>
</dbReference>
<evidence type="ECO:0000256" key="5">
    <source>
        <dbReference type="ARBA" id="ARBA00023136"/>
    </source>
</evidence>
<dbReference type="EMBL" id="CP022188">
    <property type="protein sequence ID" value="AWI81669.1"/>
    <property type="molecule type" value="Genomic_DNA"/>
</dbReference>
<evidence type="ECO:0000256" key="4">
    <source>
        <dbReference type="ARBA" id="ARBA00022989"/>
    </source>
</evidence>
<name>A0A2U8H6J0_9RHOO</name>